<dbReference type="AlphaFoldDB" id="A0A6A6KV22"/>
<keyword evidence="2" id="KW-1185">Reference proteome</keyword>
<dbReference type="Proteomes" id="UP000467840">
    <property type="component" value="Chromosome 13"/>
</dbReference>
<accession>A0A6A6KV22</accession>
<gene>
    <name evidence="1" type="ORF">GH714_000266</name>
</gene>
<evidence type="ECO:0000313" key="1">
    <source>
        <dbReference type="EMBL" id="KAF2292035.1"/>
    </source>
</evidence>
<dbReference type="EMBL" id="JAAGAX010000014">
    <property type="protein sequence ID" value="KAF2292035.1"/>
    <property type="molecule type" value="Genomic_DNA"/>
</dbReference>
<sequence>MWRSIAATSKQLARNFGVTRNPDKYGFGFTRGVLMKVLETPFLGDNLIRFFKWAIKEPDINVTTDVVDVLVRAICGDLRKKDAYALWDLIMEVAKKDNVVLNGDA</sequence>
<comment type="caution">
    <text evidence="1">The sequence shown here is derived from an EMBL/GenBank/DDBJ whole genome shotgun (WGS) entry which is preliminary data.</text>
</comment>
<organism evidence="1 2">
    <name type="scientific">Hevea brasiliensis</name>
    <name type="common">Para rubber tree</name>
    <name type="synonym">Siphonia brasiliensis</name>
    <dbReference type="NCBI Taxonomy" id="3981"/>
    <lineage>
        <taxon>Eukaryota</taxon>
        <taxon>Viridiplantae</taxon>
        <taxon>Streptophyta</taxon>
        <taxon>Embryophyta</taxon>
        <taxon>Tracheophyta</taxon>
        <taxon>Spermatophyta</taxon>
        <taxon>Magnoliopsida</taxon>
        <taxon>eudicotyledons</taxon>
        <taxon>Gunneridae</taxon>
        <taxon>Pentapetalae</taxon>
        <taxon>rosids</taxon>
        <taxon>fabids</taxon>
        <taxon>Malpighiales</taxon>
        <taxon>Euphorbiaceae</taxon>
        <taxon>Crotonoideae</taxon>
        <taxon>Micrandreae</taxon>
        <taxon>Hevea</taxon>
    </lineage>
</organism>
<name>A0A6A6KV22_HEVBR</name>
<evidence type="ECO:0000313" key="2">
    <source>
        <dbReference type="Proteomes" id="UP000467840"/>
    </source>
</evidence>
<proteinExistence type="predicted"/>
<reference evidence="1 2" key="1">
    <citation type="journal article" date="2020" name="Mol. Plant">
        <title>The Chromosome-Based Rubber Tree Genome Provides New Insights into Spurge Genome Evolution and Rubber Biosynthesis.</title>
        <authorList>
            <person name="Liu J."/>
            <person name="Shi C."/>
            <person name="Shi C.C."/>
            <person name="Li W."/>
            <person name="Zhang Q.J."/>
            <person name="Zhang Y."/>
            <person name="Li K."/>
            <person name="Lu H.F."/>
            <person name="Shi C."/>
            <person name="Zhu S.T."/>
            <person name="Xiao Z.Y."/>
            <person name="Nan H."/>
            <person name="Yue Y."/>
            <person name="Zhu X.G."/>
            <person name="Wu Y."/>
            <person name="Hong X.N."/>
            <person name="Fan G.Y."/>
            <person name="Tong Y."/>
            <person name="Zhang D."/>
            <person name="Mao C.L."/>
            <person name="Liu Y.L."/>
            <person name="Hao S.J."/>
            <person name="Liu W.Q."/>
            <person name="Lv M.Q."/>
            <person name="Zhang H.B."/>
            <person name="Liu Y."/>
            <person name="Hu-Tang G.R."/>
            <person name="Wang J.P."/>
            <person name="Wang J.H."/>
            <person name="Sun Y.H."/>
            <person name="Ni S.B."/>
            <person name="Chen W.B."/>
            <person name="Zhang X.C."/>
            <person name="Jiao Y.N."/>
            <person name="Eichler E.E."/>
            <person name="Li G.H."/>
            <person name="Liu X."/>
            <person name="Gao L.Z."/>
        </authorList>
    </citation>
    <scope>NUCLEOTIDE SEQUENCE [LARGE SCALE GENOMIC DNA]</scope>
    <source>
        <strain evidence="2">cv. GT1</strain>
        <tissue evidence="1">Leaf</tissue>
    </source>
</reference>
<protein>
    <submittedName>
        <fullName evidence="1">Uncharacterized protein</fullName>
    </submittedName>
</protein>